<dbReference type="EMBL" id="BSYO01000001">
    <property type="protein sequence ID" value="GMG99428.1"/>
    <property type="molecule type" value="Genomic_DNA"/>
</dbReference>
<feature type="region of interest" description="Disordered" evidence="1">
    <location>
        <begin position="51"/>
        <end position="118"/>
    </location>
</feature>
<name>A0AAD3P450_NEPGR</name>
<protein>
    <submittedName>
        <fullName evidence="2">Uncharacterized protein</fullName>
    </submittedName>
</protein>
<sequence>MLSAFWSWRLSRRRSAYLNAPLSPEIWHVFALDHPLAIRSPSVCLFVAKSMGDSSSDTEPSSHESEFGSNALVSSGAYTSGGARSEATVAGPSRSRGIPPGFEGVPPRRGLQQSKWSG</sequence>
<keyword evidence="3" id="KW-1185">Reference proteome</keyword>
<dbReference type="AlphaFoldDB" id="A0AAD3P450"/>
<proteinExistence type="predicted"/>
<evidence type="ECO:0000313" key="2">
    <source>
        <dbReference type="EMBL" id="GMG99428.1"/>
    </source>
</evidence>
<feature type="compositionally biased region" description="Polar residues" evidence="1">
    <location>
        <begin position="67"/>
        <end position="78"/>
    </location>
</feature>
<evidence type="ECO:0000256" key="1">
    <source>
        <dbReference type="SAM" id="MobiDB-lite"/>
    </source>
</evidence>
<reference evidence="2" key="1">
    <citation type="submission" date="2023-05" db="EMBL/GenBank/DDBJ databases">
        <title>Nepenthes gracilis genome sequencing.</title>
        <authorList>
            <person name="Fukushima K."/>
        </authorList>
    </citation>
    <scope>NUCLEOTIDE SEQUENCE</scope>
    <source>
        <strain evidence="2">SING2019-196</strain>
    </source>
</reference>
<organism evidence="2 3">
    <name type="scientific">Nepenthes gracilis</name>
    <name type="common">Slender pitcher plant</name>
    <dbReference type="NCBI Taxonomy" id="150966"/>
    <lineage>
        <taxon>Eukaryota</taxon>
        <taxon>Viridiplantae</taxon>
        <taxon>Streptophyta</taxon>
        <taxon>Embryophyta</taxon>
        <taxon>Tracheophyta</taxon>
        <taxon>Spermatophyta</taxon>
        <taxon>Magnoliopsida</taxon>
        <taxon>eudicotyledons</taxon>
        <taxon>Gunneridae</taxon>
        <taxon>Pentapetalae</taxon>
        <taxon>Caryophyllales</taxon>
        <taxon>Nepenthaceae</taxon>
        <taxon>Nepenthes</taxon>
    </lineage>
</organism>
<evidence type="ECO:0000313" key="3">
    <source>
        <dbReference type="Proteomes" id="UP001279734"/>
    </source>
</evidence>
<dbReference type="Proteomes" id="UP001279734">
    <property type="component" value="Unassembled WGS sequence"/>
</dbReference>
<comment type="caution">
    <text evidence="2">The sequence shown here is derived from an EMBL/GenBank/DDBJ whole genome shotgun (WGS) entry which is preliminary data.</text>
</comment>
<accession>A0AAD3P450</accession>
<gene>
    <name evidence="2" type="ORF">Nepgr_001268</name>
</gene>